<feature type="transmembrane region" description="Helical" evidence="1">
    <location>
        <begin position="41"/>
        <end position="63"/>
    </location>
</feature>
<keyword evidence="1" id="KW-0472">Membrane</keyword>
<evidence type="ECO:0000313" key="2">
    <source>
        <dbReference type="EMBL" id="GGZ82153.1"/>
    </source>
</evidence>
<evidence type="ECO:0008006" key="4">
    <source>
        <dbReference type="Google" id="ProtNLM"/>
    </source>
</evidence>
<dbReference type="Pfam" id="PF23778">
    <property type="entry name" value="Phage_holin_2"/>
    <property type="match status" value="1"/>
</dbReference>
<dbReference type="Proteomes" id="UP000624183">
    <property type="component" value="Unassembled WGS sequence"/>
</dbReference>
<evidence type="ECO:0000313" key="3">
    <source>
        <dbReference type="Proteomes" id="UP000624183"/>
    </source>
</evidence>
<keyword evidence="1" id="KW-0812">Transmembrane</keyword>
<keyword evidence="3" id="KW-1185">Reference proteome</keyword>
<organism evidence="2 3">
    <name type="scientific">Streptomyces rubiginosohelvolus</name>
    <dbReference type="NCBI Taxonomy" id="67362"/>
    <lineage>
        <taxon>Bacteria</taxon>
        <taxon>Bacillati</taxon>
        <taxon>Actinomycetota</taxon>
        <taxon>Actinomycetes</taxon>
        <taxon>Kitasatosporales</taxon>
        <taxon>Streptomycetaceae</taxon>
        <taxon>Streptomyces</taxon>
    </lineage>
</organism>
<sequence>MSPAQILNLAVSALVFLCSLVFVVTYHVMAPWRRTPMGWHLMLFTAAIGLLGLYTVVVTITGLDGTPAMVLRYVRSALLAFVAVLIVQRTWMVWTAQHQPARPAPTSDSRTGETS</sequence>
<comment type="caution">
    <text evidence="2">The sequence shown here is derived from an EMBL/GenBank/DDBJ whole genome shotgun (WGS) entry which is preliminary data.</text>
</comment>
<feature type="transmembrane region" description="Helical" evidence="1">
    <location>
        <begin position="6"/>
        <end position="29"/>
    </location>
</feature>
<proteinExistence type="predicted"/>
<dbReference type="EMBL" id="BMUW01000026">
    <property type="protein sequence ID" value="GGZ82153.1"/>
    <property type="molecule type" value="Genomic_DNA"/>
</dbReference>
<feature type="transmembrane region" description="Helical" evidence="1">
    <location>
        <begin position="69"/>
        <end position="87"/>
    </location>
</feature>
<accession>A0ABQ3CBQ9</accession>
<gene>
    <name evidence="2" type="ORF">GCM10010328_65820</name>
</gene>
<protein>
    <recommendedName>
        <fullName evidence="4">Integral membrane protein</fullName>
    </recommendedName>
</protein>
<keyword evidence="1" id="KW-1133">Transmembrane helix</keyword>
<dbReference type="InterPro" id="IPR056964">
    <property type="entry name" value="Phage_holin"/>
</dbReference>
<reference evidence="3" key="1">
    <citation type="journal article" date="2019" name="Int. J. Syst. Evol. Microbiol.">
        <title>The Global Catalogue of Microorganisms (GCM) 10K type strain sequencing project: providing services to taxonomists for standard genome sequencing and annotation.</title>
        <authorList>
            <consortium name="The Broad Institute Genomics Platform"/>
            <consortium name="The Broad Institute Genome Sequencing Center for Infectious Disease"/>
            <person name="Wu L."/>
            <person name="Ma J."/>
        </authorList>
    </citation>
    <scope>NUCLEOTIDE SEQUENCE [LARGE SCALE GENOMIC DNA]</scope>
    <source>
        <strain evidence="3">JCM 4602</strain>
    </source>
</reference>
<name>A0ABQ3CBQ9_9ACTN</name>
<evidence type="ECO:0000256" key="1">
    <source>
        <dbReference type="SAM" id="Phobius"/>
    </source>
</evidence>